<name>A0A292PPW1_9PEZI</name>
<dbReference type="AlphaFoldDB" id="A0A292PPW1"/>
<evidence type="ECO:0000313" key="2">
    <source>
        <dbReference type="EMBL" id="CUS08658.1"/>
    </source>
</evidence>
<organism evidence="2 3">
    <name type="scientific">Tuber aestivum</name>
    <name type="common">summer truffle</name>
    <dbReference type="NCBI Taxonomy" id="59557"/>
    <lineage>
        <taxon>Eukaryota</taxon>
        <taxon>Fungi</taxon>
        <taxon>Dikarya</taxon>
        <taxon>Ascomycota</taxon>
        <taxon>Pezizomycotina</taxon>
        <taxon>Pezizomycetes</taxon>
        <taxon>Pezizales</taxon>
        <taxon>Tuberaceae</taxon>
        <taxon>Tuber</taxon>
    </lineage>
</organism>
<dbReference type="EMBL" id="LN891121">
    <property type="protein sequence ID" value="CUS08658.1"/>
    <property type="molecule type" value="Genomic_DNA"/>
</dbReference>
<accession>A0A292PPW1</accession>
<proteinExistence type="predicted"/>
<sequence>MARASFILSSINVNAPGAQDPTNGTPNPETPSDTITNDRFTTLDVLMFVNTAAIAYHQIGRLRPIPCPYAIAVVFTNIDKIMLKLVFYDHHIEENKTKRQAEMEGRLTQRQIEMEERLTRAIQISATQLKLELKLGDQEKNVSHGGRSWWN</sequence>
<keyword evidence="3" id="KW-1185">Reference proteome</keyword>
<feature type="region of interest" description="Disordered" evidence="1">
    <location>
        <begin position="13"/>
        <end position="34"/>
    </location>
</feature>
<protein>
    <submittedName>
        <fullName evidence="2">Uncharacterized protein</fullName>
    </submittedName>
</protein>
<feature type="compositionally biased region" description="Polar residues" evidence="1">
    <location>
        <begin position="20"/>
        <end position="34"/>
    </location>
</feature>
<evidence type="ECO:0000313" key="3">
    <source>
        <dbReference type="Proteomes" id="UP001412239"/>
    </source>
</evidence>
<gene>
    <name evidence="2" type="ORF">GSTUAT00007303001</name>
</gene>
<evidence type="ECO:0000256" key="1">
    <source>
        <dbReference type="SAM" id="MobiDB-lite"/>
    </source>
</evidence>
<dbReference type="Proteomes" id="UP001412239">
    <property type="component" value="Unassembled WGS sequence"/>
</dbReference>
<reference evidence="2" key="1">
    <citation type="submission" date="2015-10" db="EMBL/GenBank/DDBJ databases">
        <authorList>
            <person name="Regsiter A."/>
            <person name="william w."/>
        </authorList>
    </citation>
    <scope>NUCLEOTIDE SEQUENCE</scope>
    <source>
        <strain evidence="2">Montdore</strain>
    </source>
</reference>